<dbReference type="Gene3D" id="1.25.40.10">
    <property type="entry name" value="Tetratricopeptide repeat domain"/>
    <property type="match status" value="1"/>
</dbReference>
<evidence type="ECO:0000313" key="2">
    <source>
        <dbReference type="Proteomes" id="UP000440096"/>
    </source>
</evidence>
<keyword evidence="2" id="KW-1185">Reference proteome</keyword>
<dbReference type="EMBL" id="WMBA01000043">
    <property type="protein sequence ID" value="MTD57062.1"/>
    <property type="molecule type" value="Genomic_DNA"/>
</dbReference>
<dbReference type="Pfam" id="PF13424">
    <property type="entry name" value="TPR_12"/>
    <property type="match status" value="1"/>
</dbReference>
<protein>
    <submittedName>
        <fullName evidence="1">Tetratricopeptide repeat protein</fullName>
    </submittedName>
</protein>
<dbReference type="RefSeq" id="WP_154759207.1">
    <property type="nucleotide sequence ID" value="NZ_WMBA01000043.1"/>
</dbReference>
<dbReference type="OrthoDB" id="3490462at2"/>
<dbReference type="Proteomes" id="UP000440096">
    <property type="component" value="Unassembled WGS sequence"/>
</dbReference>
<organism evidence="1 2">
    <name type="scientific">Amycolatopsis pithecellobii</name>
    <dbReference type="NCBI Taxonomy" id="664692"/>
    <lineage>
        <taxon>Bacteria</taxon>
        <taxon>Bacillati</taxon>
        <taxon>Actinomycetota</taxon>
        <taxon>Actinomycetes</taxon>
        <taxon>Pseudonocardiales</taxon>
        <taxon>Pseudonocardiaceae</taxon>
        <taxon>Amycolatopsis</taxon>
    </lineage>
</organism>
<reference evidence="1 2" key="1">
    <citation type="submission" date="2019-11" db="EMBL/GenBank/DDBJ databases">
        <title>Draft genome of Amycolatopsis RM579.</title>
        <authorList>
            <person name="Duangmal K."/>
            <person name="Mingma R."/>
        </authorList>
    </citation>
    <scope>NUCLEOTIDE SEQUENCE [LARGE SCALE GENOMIC DNA]</scope>
    <source>
        <strain evidence="1 2">RM579</strain>
    </source>
</reference>
<proteinExistence type="predicted"/>
<accession>A0A6N7YYV8</accession>
<dbReference type="SUPFAM" id="SSF48452">
    <property type="entry name" value="TPR-like"/>
    <property type="match status" value="1"/>
</dbReference>
<name>A0A6N7YYV8_9PSEU</name>
<dbReference type="InterPro" id="IPR011990">
    <property type="entry name" value="TPR-like_helical_dom_sf"/>
</dbReference>
<sequence>MNPVVWLRPAAEHEAHLAAAVSEAAELFEVDTHGLELAEAVRILGERAPDDLVWILDGVRGELRLPGSVVRPSPDLPDVEAGPLSEPARVVLDFVAALAPAPVGADLLMAGVSDLLGPRAPLLVAGALTELAAFVAPASGESQAWQAICRLEPTAHGVRRAATVLERFLRTPTSLVNYRHALEVARHPAASSQRTALLRAVARGYEQRGDFPAAAQVWGLVAAGGDPADVLAAARREAETGDPPAAIRRTARLIQGARRAHDVRTEYRARFVAALAHDANGSYARADKVFHRHPLIAAQGPEPVWLGADERREVRLARVQALRLRGEYRVARELLDTLLPEIRRAQPFGSHRGAWPVATLEDARLLLLAGDLSRSREVAGRLAGQFARAGWARHPLARGAVAVLVEGEHGAGPARRAAADSVAWFGHDHALTLELRILQAQALSNDGENLEALAVLADAEVRAEAGLGADHPLTLKARQWRGLVRMRLRDWETAARQFEELAPRQELAFGADHPDTRLTRLELGVCLARLNHVRRARPLLTEAVKALHDEHGPWQHWVSTARAATALAELPGPVSRWFTRARAQPRSQPTP</sequence>
<evidence type="ECO:0000313" key="1">
    <source>
        <dbReference type="EMBL" id="MTD57062.1"/>
    </source>
</evidence>
<comment type="caution">
    <text evidence="1">The sequence shown here is derived from an EMBL/GenBank/DDBJ whole genome shotgun (WGS) entry which is preliminary data.</text>
</comment>
<gene>
    <name evidence="1" type="ORF">GKO32_24245</name>
</gene>
<dbReference type="AlphaFoldDB" id="A0A6N7YYV8"/>